<dbReference type="RefSeq" id="WP_118845564.1">
    <property type="nucleotide sequence ID" value="NZ_CP032092.1"/>
</dbReference>
<reference evidence="2 3" key="1">
    <citation type="submission" date="2018-08" db="EMBL/GenBank/DDBJ databases">
        <title>Draft genome sequence of Pseudoalteromonas donghaensis HJ51.</title>
        <authorList>
            <person name="Oh J."/>
            <person name="Roh D."/>
        </authorList>
    </citation>
    <scope>NUCLEOTIDE SEQUENCE [LARGE SCALE GENOMIC DNA]</scope>
    <source>
        <strain evidence="2 3">HJ51</strain>
        <plasmid evidence="2 3">unnamed2</plasmid>
    </source>
</reference>
<gene>
    <name evidence="2" type="ORF">D0907_20580</name>
</gene>
<evidence type="ECO:0000256" key="1">
    <source>
        <dbReference type="SAM" id="Phobius"/>
    </source>
</evidence>
<organism evidence="2 3">
    <name type="scientific">Pseudoalteromonas lipolytica</name>
    <dbReference type="NCBI Taxonomy" id="570156"/>
    <lineage>
        <taxon>Bacteria</taxon>
        <taxon>Pseudomonadati</taxon>
        <taxon>Pseudomonadota</taxon>
        <taxon>Gammaproteobacteria</taxon>
        <taxon>Alteromonadales</taxon>
        <taxon>Pseudoalteromonadaceae</taxon>
        <taxon>Pseudoalteromonas</taxon>
    </lineage>
</organism>
<name>A0AAD0S3Z3_9GAMM</name>
<accession>A0AAD0S3Z3</accession>
<keyword evidence="1" id="KW-1133">Transmembrane helix</keyword>
<evidence type="ECO:0000313" key="2">
    <source>
        <dbReference type="EMBL" id="AXV67728.1"/>
    </source>
</evidence>
<proteinExistence type="predicted"/>
<dbReference type="EMBL" id="CP032092">
    <property type="protein sequence ID" value="AXV67728.1"/>
    <property type="molecule type" value="Genomic_DNA"/>
</dbReference>
<dbReference type="InterPro" id="IPR014121">
    <property type="entry name" value="TraN_Ftype"/>
</dbReference>
<dbReference type="Proteomes" id="UP000264605">
    <property type="component" value="Plasmid unnamed2"/>
</dbReference>
<evidence type="ECO:0000313" key="3">
    <source>
        <dbReference type="Proteomes" id="UP000264605"/>
    </source>
</evidence>
<keyword evidence="1" id="KW-0472">Membrane</keyword>
<dbReference type="GeneID" id="99507873"/>
<dbReference type="AlphaFoldDB" id="A0AAD0S3Z3"/>
<dbReference type="Pfam" id="PF06986">
    <property type="entry name" value="F_T4SS_TraN"/>
    <property type="match status" value="2"/>
</dbReference>
<sequence>MKCFKKKLTGYTIIASMVGQTIAVSVIGVWAGLLSIATPFETAIAAQERFDQVQQKYKTDDPTNNRSDDQRLNQTLLKYPHQTVINPNRENEIIQKYYLTPQTSRTVDLSAYGNYGDNAQQQIEDSVNVARDMSKSAVVPSTNASGGLITNYSNGGVSLTKDDSGNYVGTIDESKVTEHVSNQNEYTSSELNHSQTTFEADSHYGNETEFYASGTTKINSLKTDTASDATVYQTIQSIQNDNKPPEINPRSSIFNYGFNEVNDALDGTGSWLSSCTDESVDITREFISTQSTNHLCMQPLASNSLYCEVERATPVAYDVIVQMAGKGKQFLTVEFDLKQQTAKTIAPTDSIATELKFEGPSFEGFCTVNNTNINRVSLGVWSDTTIDGSIDESTWIRELQAPTCANGLKGIVQVEDKTDDGGDTKWILNAQVRYRFTGEVGENKQYPAGCYDAIESELKESNGLAGFSDTTSGDTESRFEGFCKFDSYTNIEVGSVGLPPEILETVPPFYNGDTGNKTWRVNLDGYNCDPTKGEDYCIVTRRATEEEKAAGIEDEFQCYSWDEIESQPNHCATYQTDTQCQEIERTCAEGWLWERDDADDICFAYTIEYQCDEEIVSTVTSSVTQNTCAATLPCVGGNCETSNSEVNDQFADVLAMATVIQHMEDGMNCEDPTDPSTCTIFEGEGKFCSWEPSGLGNDCCEAPDGVDIYEYAQAAYGMLQADAFVAGLDGTSNAVVGGYQSLREPIANAATTAGEAVSSAWSSVSTVFTDAASTAAGNAAGEVVDASGAAMDILSDQAIEELQQMVMNYIYDSIPEELAQALMKKTVEDGVSTVALSEGASQAVAVIGYVYAAYMVYQYIKLALNLLTACHEYEMDMGVRLATKQCIPVGKKYCAEDALGVCYLRRQDYCCYDSILSRIIMEQASPMLGHDLEEYTTEKVDGSKLRNCPGLTPEQLSNLDWNKIDLSEWINIMIESGIADFDQDLDKLTGSGRMLNNEGRENAVDRTTQRAVDAELAERAIETRSIINADDIDCSYVPRPLACYFRND</sequence>
<feature type="transmembrane region" description="Helical" evidence="1">
    <location>
        <begin position="12"/>
        <end position="33"/>
    </location>
</feature>
<dbReference type="KEGG" id="pdj:D0907_20580"/>
<evidence type="ECO:0008006" key="4">
    <source>
        <dbReference type="Google" id="ProtNLM"/>
    </source>
</evidence>
<protein>
    <recommendedName>
        <fullName evidence="4">Conjugal transfer protein TraN</fullName>
    </recommendedName>
</protein>
<keyword evidence="2" id="KW-0614">Plasmid</keyword>
<geneLocation type="plasmid" evidence="2 3">
    <name>unnamed2</name>
</geneLocation>
<keyword evidence="1" id="KW-0812">Transmembrane</keyword>